<dbReference type="PANTHER" id="PTHR41349">
    <property type="match status" value="1"/>
</dbReference>
<proteinExistence type="predicted"/>
<dbReference type="InterPro" id="IPR036412">
    <property type="entry name" value="HAD-like_sf"/>
</dbReference>
<name>A0AB39PJM2_9ACTN</name>
<dbReference type="InterPro" id="IPR036691">
    <property type="entry name" value="Endo/exonu/phosph_ase_sf"/>
</dbReference>
<dbReference type="SFLD" id="SFLDS00003">
    <property type="entry name" value="Haloacid_Dehalogenase"/>
    <property type="match status" value="1"/>
</dbReference>
<evidence type="ECO:0000256" key="1">
    <source>
        <dbReference type="SAM" id="MobiDB-lite"/>
    </source>
</evidence>
<evidence type="ECO:0000259" key="2">
    <source>
        <dbReference type="Pfam" id="PF03372"/>
    </source>
</evidence>
<dbReference type="Gene3D" id="1.10.150.240">
    <property type="entry name" value="Putative phosphatase, domain 2"/>
    <property type="match status" value="1"/>
</dbReference>
<organism evidence="3">
    <name type="scientific">Streptomyces sp. R21</name>
    <dbReference type="NCBI Taxonomy" id="3238627"/>
    <lineage>
        <taxon>Bacteria</taxon>
        <taxon>Bacillati</taxon>
        <taxon>Actinomycetota</taxon>
        <taxon>Actinomycetes</taxon>
        <taxon>Kitasatosporales</taxon>
        <taxon>Streptomycetaceae</taxon>
        <taxon>Streptomyces</taxon>
    </lineage>
</organism>
<protein>
    <submittedName>
        <fullName evidence="3">HAD-IA family hydrolase</fullName>
    </submittedName>
</protein>
<dbReference type="EMBL" id="CP163435">
    <property type="protein sequence ID" value="XDQ30003.1"/>
    <property type="molecule type" value="Genomic_DNA"/>
</dbReference>
<accession>A0AB39PJM2</accession>
<feature type="domain" description="Endonuclease/exonuclease/phosphatase" evidence="2">
    <location>
        <begin position="227"/>
        <end position="480"/>
    </location>
</feature>
<dbReference type="Pfam" id="PF00702">
    <property type="entry name" value="Hydrolase"/>
    <property type="match status" value="1"/>
</dbReference>
<gene>
    <name evidence="3" type="ORF">AB5J56_37200</name>
</gene>
<dbReference type="NCBIfam" id="TIGR01509">
    <property type="entry name" value="HAD-SF-IA-v3"/>
    <property type="match status" value="1"/>
</dbReference>
<feature type="region of interest" description="Disordered" evidence="1">
    <location>
        <begin position="410"/>
        <end position="440"/>
    </location>
</feature>
<dbReference type="PANTHER" id="PTHR41349:SF1">
    <property type="entry name" value="PROTEIN CBG08683"/>
    <property type="match status" value="1"/>
</dbReference>
<dbReference type="InterPro" id="IPR023214">
    <property type="entry name" value="HAD_sf"/>
</dbReference>
<dbReference type="Gene3D" id="3.60.10.10">
    <property type="entry name" value="Endonuclease/exonuclease/phosphatase"/>
    <property type="match status" value="1"/>
</dbReference>
<dbReference type="CDD" id="cd07505">
    <property type="entry name" value="HAD_BPGM-like"/>
    <property type="match status" value="1"/>
</dbReference>
<dbReference type="AlphaFoldDB" id="A0AB39PJM2"/>
<dbReference type="Gene3D" id="3.40.50.1000">
    <property type="entry name" value="HAD superfamily/HAD-like"/>
    <property type="match status" value="1"/>
</dbReference>
<reference evidence="3" key="1">
    <citation type="submission" date="2024-07" db="EMBL/GenBank/DDBJ databases">
        <authorList>
            <person name="Yu S.T."/>
        </authorList>
    </citation>
    <scope>NUCLEOTIDE SEQUENCE</scope>
    <source>
        <strain evidence="3">R21</strain>
    </source>
</reference>
<dbReference type="RefSeq" id="WP_369239533.1">
    <property type="nucleotide sequence ID" value="NZ_CP163435.1"/>
</dbReference>
<dbReference type="Pfam" id="PF03372">
    <property type="entry name" value="Exo_endo_phos"/>
    <property type="match status" value="1"/>
</dbReference>
<dbReference type="PRINTS" id="PR00413">
    <property type="entry name" value="HADHALOGNASE"/>
</dbReference>
<dbReference type="SFLD" id="SFLDG01135">
    <property type="entry name" value="C1.5.6:_HAD__Beta-PGM__Phospha"/>
    <property type="match status" value="1"/>
</dbReference>
<dbReference type="GO" id="GO:0016787">
    <property type="term" value="F:hydrolase activity"/>
    <property type="evidence" value="ECO:0007669"/>
    <property type="project" value="UniProtKB-KW"/>
</dbReference>
<sequence length="494" mass="52528">MTPRTAPQPPLQAVLFDMDGTLVDTERLWWEAVEQVAAGLGRAVGEADQPEVLGRPVEHTAGWLGGVTGAPAAEIADELHREFADRVRTGIVPRPGALDLLDALARDGVPTALVTASPRAVADTVLEALGAARFAVSVTADDTEHTKPAPDPYLAACHALGVDPAGCVAVEDTETGVASAEAAGCAVLAVPSLAPIGPAPGRTVLASLQDVTPQRLRAMLTRELRVMSWNLWLGGSPVDDHRAKQLKAILETGADIVGLQETGGSAAGELADALGWHHHRAGENLGVISRYPITARLGDPDVGFYGAAGVRVRIDASREVDVWTAHLHYTPYGPYEAAFDGLPADELIAHEEVRLAQMRDTLRRIAESSDESTPVVLVGDFNTPSHLDWPHVVWPVTEAAEAAGLRDSYREAHPDPAADPGHTWSPIHTAHEDGSGRPEPQDRIDYVLHRGLKVLDSRTFVSGTPRPWPDVAGNDWPSDHAAVITTFALAATRP</sequence>
<feature type="compositionally biased region" description="Basic and acidic residues" evidence="1">
    <location>
        <begin position="429"/>
        <end position="440"/>
    </location>
</feature>
<dbReference type="InterPro" id="IPR005135">
    <property type="entry name" value="Endo/exonuclease/phosphatase"/>
</dbReference>
<dbReference type="SFLD" id="SFLDG01129">
    <property type="entry name" value="C1.5:_HAD__Beta-PGM__Phosphata"/>
    <property type="match status" value="1"/>
</dbReference>
<dbReference type="SUPFAM" id="SSF56219">
    <property type="entry name" value="DNase I-like"/>
    <property type="match status" value="1"/>
</dbReference>
<dbReference type="InterPro" id="IPR023198">
    <property type="entry name" value="PGP-like_dom2"/>
</dbReference>
<dbReference type="SUPFAM" id="SSF56784">
    <property type="entry name" value="HAD-like"/>
    <property type="match status" value="1"/>
</dbReference>
<keyword evidence="3" id="KW-0378">Hydrolase</keyword>
<evidence type="ECO:0000313" key="3">
    <source>
        <dbReference type="EMBL" id="XDQ30003.1"/>
    </source>
</evidence>
<dbReference type="InterPro" id="IPR006439">
    <property type="entry name" value="HAD-SF_hydro_IA"/>
</dbReference>